<feature type="transmembrane region" description="Helical" evidence="9">
    <location>
        <begin position="33"/>
        <end position="52"/>
    </location>
</feature>
<evidence type="ECO:0000256" key="2">
    <source>
        <dbReference type="ARBA" id="ARBA00010110"/>
    </source>
</evidence>
<keyword evidence="3" id="KW-0813">Transport</keyword>
<feature type="transmembrane region" description="Helical" evidence="9">
    <location>
        <begin position="269"/>
        <end position="292"/>
    </location>
</feature>
<dbReference type="Proteomes" id="UP001565368">
    <property type="component" value="Unassembled WGS sequence"/>
</dbReference>
<evidence type="ECO:0000313" key="11">
    <source>
        <dbReference type="Proteomes" id="UP001565368"/>
    </source>
</evidence>
<dbReference type="InterPro" id="IPR038770">
    <property type="entry name" value="Na+/solute_symporter_sf"/>
</dbReference>
<dbReference type="InterPro" id="IPR004706">
    <property type="entry name" value="Arsenical-R_Acr3"/>
</dbReference>
<dbReference type="GeneID" id="95984491"/>
<keyword evidence="4" id="KW-1003">Cell membrane</keyword>
<dbReference type="RefSeq" id="XP_069209409.1">
    <property type="nucleotide sequence ID" value="XM_069351991.1"/>
</dbReference>
<feature type="transmembrane region" description="Helical" evidence="9">
    <location>
        <begin position="103"/>
        <end position="125"/>
    </location>
</feature>
<gene>
    <name evidence="10" type="primary">ARR3</name>
    <name evidence="10" type="ORF">Q8F55_003448</name>
</gene>
<feature type="compositionally biased region" description="Low complexity" evidence="8">
    <location>
        <begin position="466"/>
        <end position="479"/>
    </location>
</feature>
<accession>A0ABR3Q408</accession>
<feature type="transmembrane region" description="Helical" evidence="9">
    <location>
        <begin position="206"/>
        <end position="227"/>
    </location>
</feature>
<feature type="region of interest" description="Disordered" evidence="8">
    <location>
        <begin position="413"/>
        <end position="561"/>
    </location>
</feature>
<evidence type="ECO:0000256" key="3">
    <source>
        <dbReference type="ARBA" id="ARBA00022448"/>
    </source>
</evidence>
<keyword evidence="5 9" id="KW-0812">Transmembrane</keyword>
<evidence type="ECO:0000256" key="1">
    <source>
        <dbReference type="ARBA" id="ARBA00004651"/>
    </source>
</evidence>
<dbReference type="PANTHER" id="PTHR43057:SF1">
    <property type="entry name" value="ARSENICAL-RESISTANCE PROTEIN 3"/>
    <property type="match status" value="1"/>
</dbReference>
<feature type="compositionally biased region" description="Acidic residues" evidence="8">
    <location>
        <begin position="492"/>
        <end position="504"/>
    </location>
</feature>
<sequence>MSVKELAAVPEPVPARKSSAARIASGLGWIDRLLPLLIFIAIVLGIVIGKFAHGVDAVLAGGELNGVSIPIVVGLLVMMWPILTKVQYERFPAIFSTSHIWRHIAWSLLINWVIAPFVMLAIAFATLPDQPTFRDGVLLVGIARCIAMVMIWSTLAGGDANYCAILVIINSVLQMALFSPMSLLFINVISKGSIRLQYGKTAIDVLIYLGIPLAAGIVTRFAMRALLGEKRFEGPFLTWFSPLALIGLLYTIILICMQQATRILSHIGIVFRVMVPLALYFAVMWSLTFAFFNWLSRKRGIAAGYDYEKAVVQSFTAASNNFELAIAVAVAVFGVGSDQALAATLGPMVEVPVLLALTYPPSMTPHPVAASTPAADALAAAFIPTLSSTTVTAWAAGVRTFLAVMDGEGILDRRDAEPGRRSVPASRSPSQRRDDSVAVHAASSQADTPHIYVAPPTPVPAPARPAGPASPTSPASPGTMDAHARACAAYDCDSEGEGEEEDEPIGASASNVDDGARRSPLSVHSGIDAPAHPPLLHEEDAGRPRASPPPTAPSPAHTEIAGMHMPTGARATALVTTRGVRAARWAAWAAREAKARRVIAATVSPADAVAVAPLWCAFDQFVYLLDKYQSQCGSGAGG</sequence>
<evidence type="ECO:0000313" key="10">
    <source>
        <dbReference type="EMBL" id="KAL1409465.1"/>
    </source>
</evidence>
<proteinExistence type="inferred from homology"/>
<evidence type="ECO:0000256" key="6">
    <source>
        <dbReference type="ARBA" id="ARBA00022989"/>
    </source>
</evidence>
<evidence type="ECO:0000256" key="4">
    <source>
        <dbReference type="ARBA" id="ARBA00022475"/>
    </source>
</evidence>
<dbReference type="EMBL" id="JBBXJM010000003">
    <property type="protein sequence ID" value="KAL1409465.1"/>
    <property type="molecule type" value="Genomic_DNA"/>
</dbReference>
<keyword evidence="6 9" id="KW-1133">Transmembrane helix</keyword>
<dbReference type="InterPro" id="IPR002657">
    <property type="entry name" value="BilAc:Na_symport/Acr3"/>
</dbReference>
<comment type="subcellular location">
    <subcellularLocation>
        <location evidence="1">Cell membrane</location>
        <topology evidence="1">Multi-pass membrane protein</topology>
    </subcellularLocation>
</comment>
<organism evidence="10 11">
    <name type="scientific">Vanrija albida</name>
    <dbReference type="NCBI Taxonomy" id="181172"/>
    <lineage>
        <taxon>Eukaryota</taxon>
        <taxon>Fungi</taxon>
        <taxon>Dikarya</taxon>
        <taxon>Basidiomycota</taxon>
        <taxon>Agaricomycotina</taxon>
        <taxon>Tremellomycetes</taxon>
        <taxon>Trichosporonales</taxon>
        <taxon>Trichosporonaceae</taxon>
        <taxon>Vanrija</taxon>
    </lineage>
</organism>
<dbReference type="Gene3D" id="1.20.1530.20">
    <property type="match status" value="1"/>
</dbReference>
<feature type="transmembrane region" description="Helical" evidence="9">
    <location>
        <begin position="64"/>
        <end position="83"/>
    </location>
</feature>
<feature type="transmembrane region" description="Helical" evidence="9">
    <location>
        <begin position="164"/>
        <end position="186"/>
    </location>
</feature>
<comment type="similarity">
    <text evidence="2">Belongs to the arsenical resistance-3 (ACR3) (TC 2.A.59) family.</text>
</comment>
<evidence type="ECO:0000256" key="8">
    <source>
        <dbReference type="SAM" id="MobiDB-lite"/>
    </source>
</evidence>
<keyword evidence="11" id="KW-1185">Reference proteome</keyword>
<keyword evidence="7 9" id="KW-0472">Membrane</keyword>
<evidence type="ECO:0000256" key="9">
    <source>
        <dbReference type="SAM" id="Phobius"/>
    </source>
</evidence>
<dbReference type="NCBIfam" id="TIGR00832">
    <property type="entry name" value="acr3"/>
    <property type="match status" value="1"/>
</dbReference>
<feature type="transmembrane region" description="Helical" evidence="9">
    <location>
        <begin position="137"/>
        <end position="158"/>
    </location>
</feature>
<evidence type="ECO:0000256" key="5">
    <source>
        <dbReference type="ARBA" id="ARBA00022692"/>
    </source>
</evidence>
<dbReference type="Pfam" id="PF01758">
    <property type="entry name" value="SBF"/>
    <property type="match status" value="1"/>
</dbReference>
<feature type="transmembrane region" description="Helical" evidence="9">
    <location>
        <begin position="239"/>
        <end position="257"/>
    </location>
</feature>
<comment type="caution">
    <text evidence="10">The sequence shown here is derived from an EMBL/GenBank/DDBJ whole genome shotgun (WGS) entry which is preliminary data.</text>
</comment>
<evidence type="ECO:0000256" key="7">
    <source>
        <dbReference type="ARBA" id="ARBA00023136"/>
    </source>
</evidence>
<feature type="compositionally biased region" description="Pro residues" evidence="8">
    <location>
        <begin position="455"/>
        <end position="465"/>
    </location>
</feature>
<name>A0ABR3Q408_9TREE</name>
<reference evidence="10 11" key="1">
    <citation type="submission" date="2023-08" db="EMBL/GenBank/DDBJ databases">
        <title>Annotated Genome Sequence of Vanrija albida AlHP1.</title>
        <authorList>
            <person name="Herzog R."/>
        </authorList>
    </citation>
    <scope>NUCLEOTIDE SEQUENCE [LARGE SCALE GENOMIC DNA]</scope>
    <source>
        <strain evidence="10 11">AlHP1</strain>
    </source>
</reference>
<protein>
    <submittedName>
        <fullName evidence="10">Arsenicals resistance</fullName>
    </submittedName>
</protein>
<dbReference type="PANTHER" id="PTHR43057">
    <property type="entry name" value="ARSENITE EFFLUX TRANSPORTER"/>
    <property type="match status" value="1"/>
</dbReference>